<evidence type="ECO:0000313" key="4">
    <source>
        <dbReference type="EMBL" id="BBD96209.1"/>
    </source>
</evidence>
<reference evidence="2" key="1">
    <citation type="journal article" date="1988" name="Mol. Biochem. Parasitol.">
        <title>Sequence homology of surface membrane proteins of Babesia rodhaini.</title>
        <authorList>
            <person name="Snary D."/>
            <person name="Smith M.A."/>
        </authorList>
    </citation>
    <scope>NUCLEOTIDE SEQUENCE</scope>
</reference>
<feature type="signal peptide" evidence="1">
    <location>
        <begin position="1"/>
        <end position="23"/>
    </location>
</feature>
<gene>
    <name evidence="4" type="primary">msp3</name>
</gene>
<reference evidence="4" key="3">
    <citation type="submission" date="2005-10" db="EMBL/GenBank/DDBJ databases">
        <title>Five tandemly arrayed merozoite surface protein genes in the Australian strain of Babesia rodhaini.</title>
        <authorList>
            <person name="Kawabuchi T."/>
            <person name="Tsuji M."/>
            <person name="Qing W."/>
            <person name="Ishihara C."/>
        </authorList>
    </citation>
    <scope>NUCLEOTIDE SEQUENCE</scope>
    <source>
        <strain evidence="4">Australia</strain>
    </source>
</reference>
<dbReference type="AlphaFoldDB" id="Q17279"/>
<name>Q17279_BABRO</name>
<dbReference type="EMBL" id="M19145">
    <property type="protein sequence ID" value="AAA27815.1"/>
    <property type="molecule type" value="mRNA"/>
</dbReference>
<feature type="chain" id="PRO_5007699368" evidence="1">
    <location>
        <begin position="24"/>
        <end position="326"/>
    </location>
</feature>
<sequence>MSALKLTLFTFLAVAFTYNPIFCAEGSGDNAGAAGNNNAGGAPAPTGQANATPSQIPAPVAEYNATNFRQAVIKTDVEVNKLVYTLADALSAKFNAQYNTYIAKVTGEGSAEYAKESKEMVAGFTTKIKTFVDILKNTTDNWQTNVDDVVNTLGEFSAYILTVYEKAHSMLEGDNATNLTYELNKNKADNFNHILTLYHNIVKKFADEVYTCGAVNEAIRAAVIEAATKFAELKNETDSLVVKITTEDREHGSDYLADLVSRKSELFQQATIVQNKAIENRDEKQIEYMKEIQYGLFSMIADGVDFSRSVIPGFFAIALSFFMVVL</sequence>
<dbReference type="EMBL" id="AB238216">
    <property type="protein sequence ID" value="BBD96209.1"/>
    <property type="molecule type" value="Genomic_DNA"/>
</dbReference>
<evidence type="ECO:0000256" key="1">
    <source>
        <dbReference type="SAM" id="SignalP"/>
    </source>
</evidence>
<organism evidence="2">
    <name type="scientific">Babesia rodhaini</name>
    <dbReference type="NCBI Taxonomy" id="5870"/>
    <lineage>
        <taxon>Eukaryota</taxon>
        <taxon>Sar</taxon>
        <taxon>Alveolata</taxon>
        <taxon>Apicomplexa</taxon>
        <taxon>Aconoidasida</taxon>
        <taxon>Piroplasmida</taxon>
        <taxon>Babesiidae</taxon>
        <taxon>Babesia</taxon>
    </lineage>
</organism>
<evidence type="ECO:0000313" key="2">
    <source>
        <dbReference type="EMBL" id="AAA27815.1"/>
    </source>
</evidence>
<reference evidence="3" key="2">
    <citation type="journal article" date="2005" name="J. Vet. Med. Sci.">
        <title>Isolation of a human erythrocyte-adapted substrain of Babesia rodhaini and analysis of the merozoite surface protein gene sequences.</title>
        <authorList>
            <person name="Kawabuchi T."/>
            <person name="Tsuji M."/>
            <person name="Kuwahara S."/>
            <person name="Nishida A."/>
            <person name="Shimofurutachi T."/>
            <person name="Oka H."/>
            <person name="Ishihara C."/>
        </authorList>
    </citation>
    <scope>NUCLEOTIDE SEQUENCE</scope>
</reference>
<accession>Q17279</accession>
<protein>
    <submittedName>
        <fullName evidence="3">Merozoite surface protein 3</fullName>
    </submittedName>
    <submittedName>
        <fullName evidence="2">Surface antigen 17</fullName>
    </submittedName>
</protein>
<dbReference type="EMBL" id="AB183393">
    <property type="protein sequence ID" value="BAE06231.1"/>
    <property type="molecule type" value="mRNA"/>
</dbReference>
<keyword evidence="3" id="KW-0477">Merozoite</keyword>
<keyword evidence="1" id="KW-0732">Signal</keyword>
<dbReference type="PIR" id="A54497">
    <property type="entry name" value="A54497"/>
</dbReference>
<proteinExistence type="evidence at transcript level"/>
<evidence type="ECO:0000313" key="3">
    <source>
        <dbReference type="EMBL" id="BAE06231.1"/>
    </source>
</evidence>